<dbReference type="OrthoDB" id="7845937at2"/>
<dbReference type="RefSeq" id="WP_085797507.1">
    <property type="nucleotide sequence ID" value="NZ_FWFO01000004.1"/>
</dbReference>
<reference evidence="2 3" key="1">
    <citation type="submission" date="2017-03" db="EMBL/GenBank/DDBJ databases">
        <authorList>
            <person name="Afonso C.L."/>
            <person name="Miller P.J."/>
            <person name="Scott M.A."/>
            <person name="Spackman E."/>
            <person name="Goraichik I."/>
            <person name="Dimitrov K.M."/>
            <person name="Suarez D.L."/>
            <person name="Swayne D.E."/>
        </authorList>
    </citation>
    <scope>NUCLEOTIDE SEQUENCE [LARGE SCALE GENOMIC DNA]</scope>
    <source>
        <strain evidence="2 3">CECT 7639</strain>
    </source>
</reference>
<organism evidence="2 3">
    <name type="scientific">Falsiruegeria litorea R37</name>
    <dbReference type="NCBI Taxonomy" id="1200284"/>
    <lineage>
        <taxon>Bacteria</taxon>
        <taxon>Pseudomonadati</taxon>
        <taxon>Pseudomonadota</taxon>
        <taxon>Alphaproteobacteria</taxon>
        <taxon>Rhodobacterales</taxon>
        <taxon>Roseobacteraceae</taxon>
        <taxon>Falsiruegeria</taxon>
    </lineage>
</organism>
<proteinExistence type="predicted"/>
<protein>
    <submittedName>
        <fullName evidence="2">Uncharacterized protein</fullName>
    </submittedName>
</protein>
<feature type="chain" id="PRO_5012915623" evidence="1">
    <location>
        <begin position="23"/>
        <end position="163"/>
    </location>
</feature>
<evidence type="ECO:0000256" key="1">
    <source>
        <dbReference type="SAM" id="SignalP"/>
    </source>
</evidence>
<keyword evidence="3" id="KW-1185">Reference proteome</keyword>
<evidence type="ECO:0000313" key="3">
    <source>
        <dbReference type="Proteomes" id="UP000193077"/>
    </source>
</evidence>
<name>A0A1Y5TMC6_9RHOB</name>
<dbReference type="EMBL" id="FWFO01000004">
    <property type="protein sequence ID" value="SLN67370.1"/>
    <property type="molecule type" value="Genomic_DNA"/>
</dbReference>
<keyword evidence="1" id="KW-0732">Signal</keyword>
<accession>A0A1Y5TMC6</accession>
<dbReference type="Proteomes" id="UP000193077">
    <property type="component" value="Unassembled WGS sequence"/>
</dbReference>
<evidence type="ECO:0000313" key="2">
    <source>
        <dbReference type="EMBL" id="SLN67370.1"/>
    </source>
</evidence>
<feature type="signal peptide" evidence="1">
    <location>
        <begin position="1"/>
        <end position="22"/>
    </location>
</feature>
<dbReference type="AlphaFoldDB" id="A0A1Y5TMC6"/>
<sequence length="163" mass="18235">MKMLGKYALLCCLSILAPTAHAEKATILLQEDAPLEITNYTNRYKSPDRVGDGTVIHRANVKNTSNQPIEAYGLGFYIFDAFNRDMGRPFVGYAMDRVVVDASDDPGWEQRPGSAFLFRRHGHGLAYVAIVRFEDGTIWRADDSSITKQLEDFELLLDGESGE</sequence>
<gene>
    <name evidence="2" type="ORF">TRL7639_03878</name>
</gene>